<gene>
    <name evidence="1" type="ORF">Enr8_28920</name>
</gene>
<evidence type="ECO:0000313" key="1">
    <source>
        <dbReference type="EMBL" id="TWT33072.1"/>
    </source>
</evidence>
<dbReference type="Proteomes" id="UP000318878">
    <property type="component" value="Unassembled WGS sequence"/>
</dbReference>
<proteinExistence type="predicted"/>
<evidence type="ECO:0000313" key="2">
    <source>
        <dbReference type="Proteomes" id="UP000318878"/>
    </source>
</evidence>
<keyword evidence="2" id="KW-1185">Reference proteome</keyword>
<dbReference type="OrthoDB" id="261683at2"/>
<protein>
    <submittedName>
        <fullName evidence="1">Uncharacterized protein</fullName>
    </submittedName>
</protein>
<organism evidence="1 2">
    <name type="scientific">Blastopirellula retiformator</name>
    <dbReference type="NCBI Taxonomy" id="2527970"/>
    <lineage>
        <taxon>Bacteria</taxon>
        <taxon>Pseudomonadati</taxon>
        <taxon>Planctomycetota</taxon>
        <taxon>Planctomycetia</taxon>
        <taxon>Pirellulales</taxon>
        <taxon>Pirellulaceae</taxon>
        <taxon>Blastopirellula</taxon>
    </lineage>
</organism>
<reference evidence="1 2" key="1">
    <citation type="submission" date="2019-02" db="EMBL/GenBank/DDBJ databases">
        <title>Deep-cultivation of Planctomycetes and their phenomic and genomic characterization uncovers novel biology.</title>
        <authorList>
            <person name="Wiegand S."/>
            <person name="Jogler M."/>
            <person name="Boedeker C."/>
            <person name="Pinto D."/>
            <person name="Vollmers J."/>
            <person name="Rivas-Marin E."/>
            <person name="Kohn T."/>
            <person name="Peeters S.H."/>
            <person name="Heuer A."/>
            <person name="Rast P."/>
            <person name="Oberbeckmann S."/>
            <person name="Bunk B."/>
            <person name="Jeske O."/>
            <person name="Meyerdierks A."/>
            <person name="Storesund J.E."/>
            <person name="Kallscheuer N."/>
            <person name="Luecker S."/>
            <person name="Lage O.M."/>
            <person name="Pohl T."/>
            <person name="Merkel B.J."/>
            <person name="Hornburger P."/>
            <person name="Mueller R.-W."/>
            <person name="Bruemmer F."/>
            <person name="Labrenz M."/>
            <person name="Spormann A.M."/>
            <person name="Op Den Camp H."/>
            <person name="Overmann J."/>
            <person name="Amann R."/>
            <person name="Jetten M.S.M."/>
            <person name="Mascher T."/>
            <person name="Medema M.H."/>
            <person name="Devos D.P."/>
            <person name="Kaster A.-K."/>
            <person name="Ovreas L."/>
            <person name="Rohde M."/>
            <person name="Galperin M.Y."/>
            <person name="Jogler C."/>
        </authorList>
    </citation>
    <scope>NUCLEOTIDE SEQUENCE [LARGE SCALE GENOMIC DNA]</scope>
    <source>
        <strain evidence="1 2">Enr8</strain>
    </source>
</reference>
<accession>A0A5C5V5P8</accession>
<name>A0A5C5V5P8_9BACT</name>
<dbReference type="EMBL" id="SJPF01000003">
    <property type="protein sequence ID" value="TWT33072.1"/>
    <property type="molecule type" value="Genomic_DNA"/>
</dbReference>
<dbReference type="AlphaFoldDB" id="A0A5C5V5P8"/>
<dbReference type="RefSeq" id="WP_146432606.1">
    <property type="nucleotide sequence ID" value="NZ_SJPF01000003.1"/>
</dbReference>
<sequence>MESWHVVLAAILLFLLVIAAFSWLIDVTGSWEPARSEIDWRTIQVPPMRIKLQPNPGIRWLDADFVERVQEYLQLNRFHPLGDFSSEEMRTVSPDFRVEAFWQPQHCVLAELQQTSAKELFVEFTSVGEAEQTYAVVVSSPFQLDLSPKFNVRLLSKDELYESLEVFYQNRPTDRPFQSLDAPRYVELFQRFYAEGIDWRIERGGLTADELARVVAFEGGTYSDELLSAVNTAWRFKYSEFLSANLRASFRVEYFISDDEWNRIRYRLVFVHHKQLLWQVFQTWEPVYACVNNTGDNEAYARHCDSLRSGMDGKAPRQAFAELNEKLGQLRFKPYGQMSSPIAADVYVHPRGPDKAGNYLPA</sequence>
<comment type="caution">
    <text evidence="1">The sequence shown here is derived from an EMBL/GenBank/DDBJ whole genome shotgun (WGS) entry which is preliminary data.</text>
</comment>